<protein>
    <recommendedName>
        <fullName evidence="3">Hexosyltransferase</fullName>
    </recommendedName>
</protein>
<dbReference type="AlphaFoldDB" id="A0AAV4MPF6"/>
<proteinExistence type="predicted"/>
<keyword evidence="2" id="KW-1185">Reference proteome</keyword>
<evidence type="ECO:0008006" key="3">
    <source>
        <dbReference type="Google" id="ProtNLM"/>
    </source>
</evidence>
<evidence type="ECO:0000313" key="2">
    <source>
        <dbReference type="Proteomes" id="UP001054837"/>
    </source>
</evidence>
<gene>
    <name evidence="1" type="ORF">CDAR_51961</name>
</gene>
<sequence>MSNSYVVMCGSTSTQVHKRQSVLDSHWMADDRFFELASLKPFKPIIGYAIVPSSKAWMIRHWSGQYSSRTCNHTISEYVAVHQRQSIDVPFFSGLMANWLAL</sequence>
<dbReference type="Proteomes" id="UP001054837">
    <property type="component" value="Unassembled WGS sequence"/>
</dbReference>
<accession>A0AAV4MPF6</accession>
<dbReference type="EMBL" id="BPLQ01000666">
    <property type="protein sequence ID" value="GIX73896.1"/>
    <property type="molecule type" value="Genomic_DNA"/>
</dbReference>
<reference evidence="1 2" key="1">
    <citation type="submission" date="2021-06" db="EMBL/GenBank/DDBJ databases">
        <title>Caerostris darwini draft genome.</title>
        <authorList>
            <person name="Kono N."/>
            <person name="Arakawa K."/>
        </authorList>
    </citation>
    <scope>NUCLEOTIDE SEQUENCE [LARGE SCALE GENOMIC DNA]</scope>
</reference>
<comment type="caution">
    <text evidence="1">The sequence shown here is derived from an EMBL/GenBank/DDBJ whole genome shotgun (WGS) entry which is preliminary data.</text>
</comment>
<name>A0AAV4MPF6_9ARAC</name>
<evidence type="ECO:0000313" key="1">
    <source>
        <dbReference type="EMBL" id="GIX73896.1"/>
    </source>
</evidence>
<organism evidence="1 2">
    <name type="scientific">Caerostris darwini</name>
    <dbReference type="NCBI Taxonomy" id="1538125"/>
    <lineage>
        <taxon>Eukaryota</taxon>
        <taxon>Metazoa</taxon>
        <taxon>Ecdysozoa</taxon>
        <taxon>Arthropoda</taxon>
        <taxon>Chelicerata</taxon>
        <taxon>Arachnida</taxon>
        <taxon>Araneae</taxon>
        <taxon>Araneomorphae</taxon>
        <taxon>Entelegynae</taxon>
        <taxon>Araneoidea</taxon>
        <taxon>Araneidae</taxon>
        <taxon>Caerostris</taxon>
    </lineage>
</organism>